<accession>A0A8S2HXB9</accession>
<comment type="caution">
    <text evidence="4">The sequence shown here is derived from an EMBL/GenBank/DDBJ whole genome shotgun (WGS) entry which is preliminary data.</text>
</comment>
<dbReference type="EMBL" id="CAJNOK010003101">
    <property type="protein sequence ID" value="CAF0887969.1"/>
    <property type="molecule type" value="Genomic_DNA"/>
</dbReference>
<dbReference type="Pfam" id="PF04564">
    <property type="entry name" value="U-box"/>
    <property type="match status" value="1"/>
</dbReference>
<dbReference type="GO" id="GO:0004842">
    <property type="term" value="F:ubiquitin-protein transferase activity"/>
    <property type="evidence" value="ECO:0007669"/>
    <property type="project" value="InterPro"/>
</dbReference>
<dbReference type="CDD" id="cd16655">
    <property type="entry name" value="RING-Ubox_WDSUB1-like"/>
    <property type="match status" value="1"/>
</dbReference>
<feature type="compositionally biased region" description="Polar residues" evidence="1">
    <location>
        <begin position="226"/>
        <end position="241"/>
    </location>
</feature>
<sequence>MSNQHLLETEPDLQEAYECAKTNNNWSKVSASIMIHPDWLNTIPHNRRWNILHQIVYSGDVMHLNEVLVLQATNPSFRLLCPTKDNKTALDIARERKEANPTMLQKIERLKKLDELLNYARECKWPLCKQLIEEEPNIVNEKPPYRRYYLAHHLAYVGQLQIFSEFSGICQFKLDLLGTSNLTDNKTVNEVARDNNHPDFAEYVERINPELVNKNHNKNEKKLNDDSQNPIHPSNPSNTHLASTASQSANNTASSTASAAPYPTHNQHNSQYDDYISISFYHPAHGMPSQTHSIPPYSSPSFTLERNEEGNLVLNTDNPLPYPSSHNSHHHHPPSSYGFSHVNYEYPPSSINSHSLTNSTASAASNATGTMEPKPDKKTTKVTEKKDLVQITDAEQAAYEKTIQQNLQQMSTQNLTNCITCCISKEILRDPVVAADGFTYEREKILEWFKNSNRSPMTNEELENLDVKPNHAIKQILSALTESANKPNKNGEDHNHDKGNKST</sequence>
<proteinExistence type="predicted"/>
<feature type="compositionally biased region" description="Basic and acidic residues" evidence="1">
    <location>
        <begin position="373"/>
        <end position="384"/>
    </location>
</feature>
<dbReference type="InterPro" id="IPR052085">
    <property type="entry name" value="WD-SAM-U-box"/>
</dbReference>
<dbReference type="InterPro" id="IPR003613">
    <property type="entry name" value="Ubox_domain"/>
</dbReference>
<name>A0A8S2HXB9_9BILA</name>
<organism evidence="4 5">
    <name type="scientific">Didymodactylos carnosus</name>
    <dbReference type="NCBI Taxonomy" id="1234261"/>
    <lineage>
        <taxon>Eukaryota</taxon>
        <taxon>Metazoa</taxon>
        <taxon>Spiralia</taxon>
        <taxon>Gnathifera</taxon>
        <taxon>Rotifera</taxon>
        <taxon>Eurotatoria</taxon>
        <taxon>Bdelloidea</taxon>
        <taxon>Philodinida</taxon>
        <taxon>Philodinidae</taxon>
        <taxon>Didymodactylos</taxon>
    </lineage>
</organism>
<reference evidence="4" key="1">
    <citation type="submission" date="2021-02" db="EMBL/GenBank/DDBJ databases">
        <authorList>
            <person name="Nowell W R."/>
        </authorList>
    </citation>
    <scope>NUCLEOTIDE SEQUENCE</scope>
</reference>
<dbReference type="AlphaFoldDB" id="A0A8S2HXB9"/>
<evidence type="ECO:0000256" key="1">
    <source>
        <dbReference type="SAM" id="MobiDB-lite"/>
    </source>
</evidence>
<dbReference type="Proteomes" id="UP000682733">
    <property type="component" value="Unassembled WGS sequence"/>
</dbReference>
<dbReference type="Proteomes" id="UP000677228">
    <property type="component" value="Unassembled WGS sequence"/>
</dbReference>
<dbReference type="PROSITE" id="PS51698">
    <property type="entry name" value="U_BOX"/>
    <property type="match status" value="1"/>
</dbReference>
<dbReference type="EMBL" id="CAJOBA010003101">
    <property type="protein sequence ID" value="CAF3670654.1"/>
    <property type="molecule type" value="Genomic_DNA"/>
</dbReference>
<dbReference type="PANTHER" id="PTHR46573:SF1">
    <property type="entry name" value="WD REPEAT, SAM AND U-BOX DOMAIN-CONTAINING PROTEIN 1"/>
    <property type="match status" value="1"/>
</dbReference>
<gene>
    <name evidence="3" type="ORF">OVA965_LOCUS8973</name>
    <name evidence="4" type="ORF">TMI583_LOCUS8966</name>
</gene>
<dbReference type="GO" id="GO:0016567">
    <property type="term" value="P:protein ubiquitination"/>
    <property type="evidence" value="ECO:0007669"/>
    <property type="project" value="InterPro"/>
</dbReference>
<evidence type="ECO:0000313" key="4">
    <source>
        <dbReference type="EMBL" id="CAF3670654.1"/>
    </source>
</evidence>
<feature type="domain" description="U-box" evidence="2">
    <location>
        <begin position="414"/>
        <end position="487"/>
    </location>
</feature>
<evidence type="ECO:0000313" key="5">
    <source>
        <dbReference type="Proteomes" id="UP000682733"/>
    </source>
</evidence>
<feature type="region of interest" description="Disordered" evidence="1">
    <location>
        <begin position="350"/>
        <end position="384"/>
    </location>
</feature>
<evidence type="ECO:0000313" key="3">
    <source>
        <dbReference type="EMBL" id="CAF0887969.1"/>
    </source>
</evidence>
<feature type="compositionally biased region" description="Low complexity" evidence="1">
    <location>
        <begin position="352"/>
        <end position="372"/>
    </location>
</feature>
<dbReference type="InterPro" id="IPR013083">
    <property type="entry name" value="Znf_RING/FYVE/PHD"/>
</dbReference>
<feature type="region of interest" description="Disordered" evidence="1">
    <location>
        <begin position="208"/>
        <end position="270"/>
    </location>
</feature>
<dbReference type="Gene3D" id="3.30.40.10">
    <property type="entry name" value="Zinc/RING finger domain, C3HC4 (zinc finger)"/>
    <property type="match status" value="1"/>
</dbReference>
<feature type="compositionally biased region" description="Low complexity" evidence="1">
    <location>
        <begin position="242"/>
        <end position="260"/>
    </location>
</feature>
<dbReference type="PANTHER" id="PTHR46573">
    <property type="entry name" value="WD REPEAT, SAM AND U-BOX DOMAIN-CONTAINING PROTEIN 1"/>
    <property type="match status" value="1"/>
</dbReference>
<dbReference type="SUPFAM" id="SSF57850">
    <property type="entry name" value="RING/U-box"/>
    <property type="match status" value="1"/>
</dbReference>
<dbReference type="SMART" id="SM00504">
    <property type="entry name" value="Ubox"/>
    <property type="match status" value="1"/>
</dbReference>
<protein>
    <recommendedName>
        <fullName evidence="2">U-box domain-containing protein</fullName>
    </recommendedName>
</protein>
<feature type="region of interest" description="Disordered" evidence="1">
    <location>
        <begin position="313"/>
        <end position="336"/>
    </location>
</feature>
<feature type="region of interest" description="Disordered" evidence="1">
    <location>
        <begin position="480"/>
        <end position="503"/>
    </location>
</feature>
<evidence type="ECO:0000259" key="2">
    <source>
        <dbReference type="PROSITE" id="PS51698"/>
    </source>
</evidence>
<feature type="compositionally biased region" description="Basic and acidic residues" evidence="1">
    <location>
        <begin position="489"/>
        <end position="503"/>
    </location>
</feature>